<accession>A0A4Y7LEF7</accession>
<dbReference type="InterPro" id="IPR007034">
    <property type="entry name" value="BMS1_TSR1_C"/>
</dbReference>
<dbReference type="GO" id="GO:0000479">
    <property type="term" value="P:endonucleolytic cleavage of tricistronic rRNA transcript (SSU-rRNA, 5.8S rRNA, LSU-rRNA)"/>
    <property type="evidence" value="ECO:0007669"/>
    <property type="project" value="TreeGrafter"/>
</dbReference>
<keyword evidence="1" id="KW-0175">Coiled coil</keyword>
<dbReference type="STRING" id="3469.A0A4Y7LEF7"/>
<dbReference type="Pfam" id="PF08142">
    <property type="entry name" value="AARP2CN"/>
    <property type="match status" value="1"/>
</dbReference>
<feature type="coiled-coil region" evidence="1">
    <location>
        <begin position="493"/>
        <end position="527"/>
    </location>
</feature>
<sequence>MVVGSSSSSDNQREDRIIVPGLEHVKVYITTKKESKCDDDNNILHVEDPASIYHRIEEEKQQPPYIIVVHGPPKVGKSSLIKSLFNYYSNCFGAVVRGPPDDYTVLYRMHEISELASFISVMDFHPLSWRAAHPYVLVKCFEDVTALERVDKDEKCDRDIILCGYLRGCDINKGTKVHIAGVGDFPLYGVTSLRDPFPLRCTHKKKRFRGKEIFKTGSYLKLEVRDVPFEMVKSFDRSHPILVGGIGSEEEYAGYVQVTLKRHSWHKKLLKTRDIIIVSIGWKRYQTSPIYAMEDSHGRLQMLDDTPEDMECRAIFWGPRAPPNTEVVVVQSLADHKAAFRILATAVVLDCNHAAKILKKCKRVGTPLKIINMTAFIKGMFTSDLVIDRFKNQRILTNSGILGKIKKAADKELVDGLKLKEGLSREGITECTFKDNIHMSDIVILHVWRQEEVSQFFNPLMTALDPTPSDRIWEHSILQCAEPVDVLPVSKDLVNKQEEIEENMTKNQQIKELLKKLEEKKKAKALKEYPVGSRRTLEQRRRVIFVEGEPRVRTFPKVRRKCSQVSSDF</sequence>
<dbReference type="EMBL" id="CM010725">
    <property type="protein sequence ID" value="RZC82908.1"/>
    <property type="molecule type" value="Genomic_DNA"/>
</dbReference>
<dbReference type="Gramene" id="RZC82908">
    <property type="protein sequence ID" value="RZC82908"/>
    <property type="gene ID" value="C5167_045690"/>
</dbReference>
<evidence type="ECO:0000259" key="2">
    <source>
        <dbReference type="SMART" id="SM00785"/>
    </source>
</evidence>
<gene>
    <name evidence="4" type="ORF">C5167_045690</name>
</gene>
<evidence type="ECO:0000313" key="5">
    <source>
        <dbReference type="Proteomes" id="UP000316621"/>
    </source>
</evidence>
<proteinExistence type="predicted"/>
<dbReference type="GO" id="GO:0034511">
    <property type="term" value="F:U3 snoRNA binding"/>
    <property type="evidence" value="ECO:0007669"/>
    <property type="project" value="TreeGrafter"/>
</dbReference>
<dbReference type="GO" id="GO:0003924">
    <property type="term" value="F:GTPase activity"/>
    <property type="evidence" value="ECO:0007669"/>
    <property type="project" value="TreeGrafter"/>
</dbReference>
<organism evidence="4 5">
    <name type="scientific">Papaver somniferum</name>
    <name type="common">Opium poppy</name>
    <dbReference type="NCBI Taxonomy" id="3469"/>
    <lineage>
        <taxon>Eukaryota</taxon>
        <taxon>Viridiplantae</taxon>
        <taxon>Streptophyta</taxon>
        <taxon>Embryophyta</taxon>
        <taxon>Tracheophyta</taxon>
        <taxon>Spermatophyta</taxon>
        <taxon>Magnoliopsida</taxon>
        <taxon>Ranunculales</taxon>
        <taxon>Papaveraceae</taxon>
        <taxon>Papaveroideae</taxon>
        <taxon>Papaver</taxon>
    </lineage>
</organism>
<dbReference type="SMART" id="SM00785">
    <property type="entry name" value="AARP2CN"/>
    <property type="match status" value="1"/>
</dbReference>
<dbReference type="PANTHER" id="PTHR12858">
    <property type="entry name" value="RIBOSOME BIOGENESIS PROTEIN"/>
    <property type="match status" value="1"/>
</dbReference>
<protein>
    <recommendedName>
        <fullName evidence="6">Ribosome biogenesis protein BMS1/TSR1 C-terminal domain-containing protein</fullName>
    </recommendedName>
</protein>
<name>A0A4Y7LEF7_PAPSO</name>
<evidence type="ECO:0000313" key="4">
    <source>
        <dbReference type="EMBL" id="RZC82908.1"/>
    </source>
</evidence>
<dbReference type="PANTHER" id="PTHR12858:SF2">
    <property type="entry name" value="RIBOSOME BIOGENESIS PROTEIN BMS1 HOMOLOG"/>
    <property type="match status" value="1"/>
</dbReference>
<reference evidence="4 5" key="1">
    <citation type="journal article" date="2018" name="Science">
        <title>The opium poppy genome and morphinan production.</title>
        <authorList>
            <person name="Guo L."/>
            <person name="Winzer T."/>
            <person name="Yang X."/>
            <person name="Li Y."/>
            <person name="Ning Z."/>
            <person name="He Z."/>
            <person name="Teodor R."/>
            <person name="Lu Y."/>
            <person name="Bowser T.A."/>
            <person name="Graham I.A."/>
            <person name="Ye K."/>
        </authorList>
    </citation>
    <scope>NUCLEOTIDE SEQUENCE [LARGE SCALE GENOMIC DNA]</scope>
    <source>
        <strain evidence="5">cv. HN1</strain>
        <tissue evidence="4">Leaves</tissue>
    </source>
</reference>
<dbReference type="AlphaFoldDB" id="A0A4Y7LEF7"/>
<dbReference type="SMART" id="SM01362">
    <property type="entry name" value="DUF663"/>
    <property type="match status" value="1"/>
</dbReference>
<feature type="domain" description="Ribosome biogenesis protein BMS1/TSR1 C-terminal" evidence="3">
    <location>
        <begin position="104"/>
        <end position="451"/>
    </location>
</feature>
<evidence type="ECO:0008006" key="6">
    <source>
        <dbReference type="Google" id="ProtNLM"/>
    </source>
</evidence>
<dbReference type="SUPFAM" id="SSF52540">
    <property type="entry name" value="P-loop containing nucleoside triphosphate hydrolases"/>
    <property type="match status" value="2"/>
</dbReference>
<evidence type="ECO:0000256" key="1">
    <source>
        <dbReference type="SAM" id="Coils"/>
    </source>
</evidence>
<dbReference type="GO" id="GO:0000462">
    <property type="term" value="P:maturation of SSU-rRNA from tricistronic rRNA transcript (SSU-rRNA, 5.8S rRNA, LSU-rRNA)"/>
    <property type="evidence" value="ECO:0007669"/>
    <property type="project" value="TreeGrafter"/>
</dbReference>
<dbReference type="InterPro" id="IPR027417">
    <property type="entry name" value="P-loop_NTPase"/>
</dbReference>
<feature type="domain" description="AARP2CN" evidence="2">
    <location>
        <begin position="111"/>
        <end position="197"/>
    </location>
</feature>
<dbReference type="Pfam" id="PF04950">
    <property type="entry name" value="RIBIOP_C"/>
    <property type="match status" value="1"/>
</dbReference>
<dbReference type="InterPro" id="IPR012948">
    <property type="entry name" value="AARP2CN"/>
</dbReference>
<dbReference type="GO" id="GO:0005525">
    <property type="term" value="F:GTP binding"/>
    <property type="evidence" value="ECO:0007669"/>
    <property type="project" value="TreeGrafter"/>
</dbReference>
<dbReference type="InterPro" id="IPR039761">
    <property type="entry name" value="Bms1/Tsr1"/>
</dbReference>
<evidence type="ECO:0000259" key="3">
    <source>
        <dbReference type="SMART" id="SM01362"/>
    </source>
</evidence>
<dbReference type="GO" id="GO:0030686">
    <property type="term" value="C:90S preribosome"/>
    <property type="evidence" value="ECO:0007669"/>
    <property type="project" value="TreeGrafter"/>
</dbReference>
<dbReference type="Proteomes" id="UP000316621">
    <property type="component" value="Chromosome 11"/>
</dbReference>
<keyword evidence="5" id="KW-1185">Reference proteome</keyword>
<dbReference type="GO" id="GO:0005634">
    <property type="term" value="C:nucleus"/>
    <property type="evidence" value="ECO:0007669"/>
    <property type="project" value="InterPro"/>
</dbReference>